<dbReference type="EMBL" id="JNOM01000083">
    <property type="protein sequence ID" value="KNG87367.1"/>
    <property type="molecule type" value="Genomic_DNA"/>
</dbReference>
<dbReference type="Proteomes" id="UP000037505">
    <property type="component" value="Unassembled WGS sequence"/>
</dbReference>
<dbReference type="Pfam" id="PF08242">
    <property type="entry name" value="Methyltransf_12"/>
    <property type="match status" value="1"/>
</dbReference>
<gene>
    <name evidence="2" type="ORF">ANOM_005918</name>
</gene>
<dbReference type="OrthoDB" id="417697at2759"/>
<name>A0A0L1J6J4_ASPN3</name>
<protein>
    <recommendedName>
        <fullName evidence="1">Methyltransferase type 12 domain-containing protein</fullName>
    </recommendedName>
</protein>
<dbReference type="GeneID" id="26807722"/>
<evidence type="ECO:0000313" key="2">
    <source>
        <dbReference type="EMBL" id="KNG87367.1"/>
    </source>
</evidence>
<accession>A0A0L1J6J4</accession>
<keyword evidence="3" id="KW-1185">Reference proteome</keyword>
<comment type="caution">
    <text evidence="2">The sequence shown here is derived from an EMBL/GenBank/DDBJ whole genome shotgun (WGS) entry which is preliminary data.</text>
</comment>
<dbReference type="STRING" id="1509407.A0A0L1J6J4"/>
<dbReference type="RefSeq" id="XP_015408290.1">
    <property type="nucleotide sequence ID" value="XM_015551175.1"/>
</dbReference>
<sequence>MSDQELYLLNNRDQTESQRLDLQHEIIASFMGYELLHPSISIEMNNGLNIADVGTGTGIWLKRLSSCLKPHPTVPACHLHGFDISSDQFPGEQEDIDFTIHDITQPFPSEHLGRYDIVHIRLLVLALRGPDIVKALGNVIQLLRPSGFLQWEDVDWCYTALSRPGQKTPEALELILEYMGSAGLSGRLSDLLINEGKKLELQELRKYEYSTLENPDHYADIQLWFDQIIQTILPVTVLRSGQAGGQDEAKDMASQMMEEIRAAYSGGSVPDLRVSTVIGRRNC</sequence>
<evidence type="ECO:0000259" key="1">
    <source>
        <dbReference type="Pfam" id="PF08242"/>
    </source>
</evidence>
<evidence type="ECO:0000313" key="3">
    <source>
        <dbReference type="Proteomes" id="UP000037505"/>
    </source>
</evidence>
<feature type="domain" description="Methyltransferase type 12" evidence="1">
    <location>
        <begin position="52"/>
        <end position="149"/>
    </location>
</feature>
<proteinExistence type="predicted"/>
<dbReference type="CDD" id="cd02440">
    <property type="entry name" value="AdoMet_MTases"/>
    <property type="match status" value="1"/>
</dbReference>
<dbReference type="PANTHER" id="PTHR43591">
    <property type="entry name" value="METHYLTRANSFERASE"/>
    <property type="match status" value="1"/>
</dbReference>
<reference evidence="2 3" key="1">
    <citation type="submission" date="2014-06" db="EMBL/GenBank/DDBJ databases">
        <title>The Genome of the Aflatoxigenic Filamentous Fungus Aspergillus nomius.</title>
        <authorList>
            <person name="Moore M.G."/>
            <person name="Shannon B.M."/>
            <person name="Brian M.M."/>
        </authorList>
    </citation>
    <scope>NUCLEOTIDE SEQUENCE [LARGE SCALE GENOMIC DNA]</scope>
    <source>
        <strain evidence="2 3">NRRL 13137</strain>
    </source>
</reference>
<dbReference type="SUPFAM" id="SSF53335">
    <property type="entry name" value="S-adenosyl-L-methionine-dependent methyltransferases"/>
    <property type="match status" value="1"/>
</dbReference>
<dbReference type="InterPro" id="IPR029063">
    <property type="entry name" value="SAM-dependent_MTases_sf"/>
</dbReference>
<dbReference type="Gene3D" id="3.40.50.150">
    <property type="entry name" value="Vaccinia Virus protein VP39"/>
    <property type="match status" value="1"/>
</dbReference>
<dbReference type="AlphaFoldDB" id="A0A0L1J6J4"/>
<dbReference type="PANTHER" id="PTHR43591:SF110">
    <property type="entry name" value="RHODANESE DOMAIN-CONTAINING PROTEIN"/>
    <property type="match status" value="1"/>
</dbReference>
<organism evidence="2 3">
    <name type="scientific">Aspergillus nomiae NRRL (strain ATCC 15546 / NRRL 13137 / CBS 260.88 / M93)</name>
    <dbReference type="NCBI Taxonomy" id="1509407"/>
    <lineage>
        <taxon>Eukaryota</taxon>
        <taxon>Fungi</taxon>
        <taxon>Dikarya</taxon>
        <taxon>Ascomycota</taxon>
        <taxon>Pezizomycotina</taxon>
        <taxon>Eurotiomycetes</taxon>
        <taxon>Eurotiomycetidae</taxon>
        <taxon>Eurotiales</taxon>
        <taxon>Aspergillaceae</taxon>
        <taxon>Aspergillus</taxon>
        <taxon>Aspergillus subgen. Circumdati</taxon>
    </lineage>
</organism>
<dbReference type="InterPro" id="IPR013217">
    <property type="entry name" value="Methyltransf_12"/>
</dbReference>